<comment type="caution">
    <text evidence="2">The sequence shown here is derived from an EMBL/GenBank/DDBJ whole genome shotgun (WGS) entry which is preliminary data.</text>
</comment>
<reference evidence="2" key="1">
    <citation type="journal article" date="2014" name="Front. Microbiol.">
        <title>High frequency of phylogenetically diverse reductive dehalogenase-homologous genes in deep subseafloor sedimentary metagenomes.</title>
        <authorList>
            <person name="Kawai M."/>
            <person name="Futagami T."/>
            <person name="Toyoda A."/>
            <person name="Takaki Y."/>
            <person name="Nishi S."/>
            <person name="Hori S."/>
            <person name="Arai W."/>
            <person name="Tsubouchi T."/>
            <person name="Morono Y."/>
            <person name="Uchiyama I."/>
            <person name="Ito T."/>
            <person name="Fujiyama A."/>
            <person name="Inagaki F."/>
            <person name="Takami H."/>
        </authorList>
    </citation>
    <scope>NUCLEOTIDE SEQUENCE</scope>
    <source>
        <strain evidence="2">Expedition CK06-06</strain>
    </source>
</reference>
<evidence type="ECO:0000313" key="2">
    <source>
        <dbReference type="EMBL" id="GAF81736.1"/>
    </source>
</evidence>
<protein>
    <submittedName>
        <fullName evidence="2">Uncharacterized protein</fullName>
    </submittedName>
</protein>
<accession>X0T305</accession>
<dbReference type="AlphaFoldDB" id="X0T305"/>
<proteinExistence type="predicted"/>
<name>X0T305_9ZZZZ</name>
<gene>
    <name evidence="2" type="ORF">S01H1_14141</name>
</gene>
<feature type="region of interest" description="Disordered" evidence="1">
    <location>
        <begin position="85"/>
        <end position="125"/>
    </location>
</feature>
<organism evidence="2">
    <name type="scientific">marine sediment metagenome</name>
    <dbReference type="NCBI Taxonomy" id="412755"/>
    <lineage>
        <taxon>unclassified sequences</taxon>
        <taxon>metagenomes</taxon>
        <taxon>ecological metagenomes</taxon>
    </lineage>
</organism>
<dbReference type="EMBL" id="BARS01007337">
    <property type="protein sequence ID" value="GAF81736.1"/>
    <property type="molecule type" value="Genomic_DNA"/>
</dbReference>
<feature type="non-terminal residue" evidence="2">
    <location>
        <position position="1"/>
    </location>
</feature>
<sequence>ARVRFCRECSRNVYNLSAMTEREAQRVVAEREGRLCVRFYQRSDGTVLTSDCPVGGKRSFLLSGARAALTVAGVAAGITALSACGSTDDEPVRMGEPLMGSPPVEDWDAGTGQEDPPDHPGELIMGDIAIPLDQPLMGKIAPPAKDE</sequence>
<evidence type="ECO:0000256" key="1">
    <source>
        <dbReference type="SAM" id="MobiDB-lite"/>
    </source>
</evidence>